<gene>
    <name evidence="1" type="ORF">EJ06DRAFT_148856</name>
</gene>
<dbReference type="OrthoDB" id="70224at2759"/>
<dbReference type="AlphaFoldDB" id="A0A6G1HNL4"/>
<sequence>MTTQPLVEPLPSQAAAEDDYFATNPQPAALQQHLSLARAFVARHAVEGRKVALVTSGGTTVPLENQTVRYIDNFSAGTRGATSAEYFLEAGYAVIFLHRQFSLLPYSRHYSHNTRSFLDFMREDESGRVVVDQEHQNEMQAVLRQYTEAKKQNTLLILTFVSITDYLWELREVAKVMQPLGPRALFYLAAAVSDFFVPRHRMVEHKIQSAEEFNQGLRYDQIPHAHRPAARVEGRSLVIDLEPVPKFLKQLVDGWAPQAMIVSFKLETDPSMLVNKAKYALGRYAHHLVIGNLLTTRKWEVVFVSPDGVKWVRVPRGKRTKSVSGIESLIGQASGEIDELDSATHRFVGEPAVEIESLIIPSIAEMHEKLMANAESGKQ</sequence>
<accession>A0A6G1HNL4</accession>
<dbReference type="Gene3D" id="3.40.50.10300">
    <property type="entry name" value="CoaB-like"/>
    <property type="match status" value="1"/>
</dbReference>
<evidence type="ECO:0000313" key="2">
    <source>
        <dbReference type="Proteomes" id="UP000799640"/>
    </source>
</evidence>
<organism evidence="1 2">
    <name type="scientific">Trichodelitschia bisporula</name>
    <dbReference type="NCBI Taxonomy" id="703511"/>
    <lineage>
        <taxon>Eukaryota</taxon>
        <taxon>Fungi</taxon>
        <taxon>Dikarya</taxon>
        <taxon>Ascomycota</taxon>
        <taxon>Pezizomycotina</taxon>
        <taxon>Dothideomycetes</taxon>
        <taxon>Dothideomycetes incertae sedis</taxon>
        <taxon>Phaeotrichales</taxon>
        <taxon>Phaeotrichaceae</taxon>
        <taxon>Trichodelitschia</taxon>
    </lineage>
</organism>
<protein>
    <submittedName>
        <fullName evidence="1">DFP-domain-containing protein</fullName>
    </submittedName>
</protein>
<dbReference type="Proteomes" id="UP000799640">
    <property type="component" value="Unassembled WGS sequence"/>
</dbReference>
<reference evidence="1" key="1">
    <citation type="journal article" date="2020" name="Stud. Mycol.">
        <title>101 Dothideomycetes genomes: a test case for predicting lifestyles and emergence of pathogens.</title>
        <authorList>
            <person name="Haridas S."/>
            <person name="Albert R."/>
            <person name="Binder M."/>
            <person name="Bloem J."/>
            <person name="Labutti K."/>
            <person name="Salamov A."/>
            <person name="Andreopoulos B."/>
            <person name="Baker S."/>
            <person name="Barry K."/>
            <person name="Bills G."/>
            <person name="Bluhm B."/>
            <person name="Cannon C."/>
            <person name="Castanera R."/>
            <person name="Culley D."/>
            <person name="Daum C."/>
            <person name="Ezra D."/>
            <person name="Gonzalez J."/>
            <person name="Henrissat B."/>
            <person name="Kuo A."/>
            <person name="Liang C."/>
            <person name="Lipzen A."/>
            <person name="Lutzoni F."/>
            <person name="Magnuson J."/>
            <person name="Mondo S."/>
            <person name="Nolan M."/>
            <person name="Ohm R."/>
            <person name="Pangilinan J."/>
            <person name="Park H.-J."/>
            <person name="Ramirez L."/>
            <person name="Alfaro M."/>
            <person name="Sun H."/>
            <person name="Tritt A."/>
            <person name="Yoshinaga Y."/>
            <person name="Zwiers L.-H."/>
            <person name="Turgeon B."/>
            <person name="Goodwin S."/>
            <person name="Spatafora J."/>
            <person name="Crous P."/>
            <person name="Grigoriev I."/>
        </authorList>
    </citation>
    <scope>NUCLEOTIDE SEQUENCE</scope>
    <source>
        <strain evidence="1">CBS 262.69</strain>
    </source>
</reference>
<proteinExistence type="predicted"/>
<dbReference type="PANTHER" id="PTHR12290">
    <property type="entry name" value="CORNICHON-RELATED"/>
    <property type="match status" value="1"/>
</dbReference>
<dbReference type="EMBL" id="ML996703">
    <property type="protein sequence ID" value="KAF2397427.1"/>
    <property type="molecule type" value="Genomic_DNA"/>
</dbReference>
<dbReference type="InterPro" id="IPR035929">
    <property type="entry name" value="CoaB-like_sf"/>
</dbReference>
<evidence type="ECO:0000313" key="1">
    <source>
        <dbReference type="EMBL" id="KAF2397427.1"/>
    </source>
</evidence>
<dbReference type="GO" id="GO:0003824">
    <property type="term" value="F:catalytic activity"/>
    <property type="evidence" value="ECO:0007669"/>
    <property type="project" value="UniProtKB-ARBA"/>
</dbReference>
<name>A0A6G1HNL4_9PEZI</name>
<dbReference type="SUPFAM" id="SSF102645">
    <property type="entry name" value="CoaB-like"/>
    <property type="match status" value="1"/>
</dbReference>
<dbReference type="GO" id="GO:0015937">
    <property type="term" value="P:coenzyme A biosynthetic process"/>
    <property type="evidence" value="ECO:0007669"/>
    <property type="project" value="UniProtKB-ARBA"/>
</dbReference>
<keyword evidence="2" id="KW-1185">Reference proteome</keyword>